<dbReference type="Pfam" id="PF00462">
    <property type="entry name" value="Glutaredoxin"/>
    <property type="match status" value="1"/>
</dbReference>
<dbReference type="RefSeq" id="XP_062662483.1">
    <property type="nucleotide sequence ID" value="XM_062808900.1"/>
</dbReference>
<dbReference type="Proteomes" id="UP001278766">
    <property type="component" value="Unassembled WGS sequence"/>
</dbReference>
<feature type="compositionally biased region" description="Basic and acidic residues" evidence="2">
    <location>
        <begin position="87"/>
        <end position="109"/>
    </location>
</feature>
<dbReference type="GeneID" id="87845848"/>
<dbReference type="PRINTS" id="PR00160">
    <property type="entry name" value="GLUTAREDOXIN"/>
</dbReference>
<dbReference type="SUPFAM" id="SSF52833">
    <property type="entry name" value="Thioredoxin-like"/>
    <property type="match status" value="1"/>
</dbReference>
<dbReference type="PANTHER" id="PTHR45694:SF5">
    <property type="entry name" value="GLUTAREDOXIN 2"/>
    <property type="match status" value="1"/>
</dbReference>
<comment type="similarity">
    <text evidence="1">Belongs to the glutaredoxin family. Monothiol subfamily.</text>
</comment>
<dbReference type="GO" id="GO:0005796">
    <property type="term" value="C:Golgi lumen"/>
    <property type="evidence" value="ECO:0007669"/>
    <property type="project" value="TreeGrafter"/>
</dbReference>
<feature type="region of interest" description="Disordered" evidence="2">
    <location>
        <begin position="52"/>
        <end position="155"/>
    </location>
</feature>
<sequence>MRSQRRFRVVTYLVLAAIVTLLFFSHTRQSSEPGSRSLHDFYSKTVNAMDKHHAAGGDRGGTGSASGQKVIADHDVDGDGDIDEDDRIQAKQMADRLRKAEQEAKDNAKAKGPNKPESPAQVVGVGSSASGQEKPASDDKNKPKAEETEKDHEVEEALNSILKQSPVIIFSKSYCPFSKMAKGVLLDKYIIEPTPFVVELDQHPLGAKIQAKLGEMTGRRTVPNIMIYGQSIGGGDDISDMDREKTLADKIASLGQSKINVSLRFVQSAQKAS</sequence>
<evidence type="ECO:0000313" key="4">
    <source>
        <dbReference type="EMBL" id="KAK3298969.1"/>
    </source>
</evidence>
<feature type="compositionally biased region" description="Basic and acidic residues" evidence="2">
    <location>
        <begin position="135"/>
        <end position="155"/>
    </location>
</feature>
<evidence type="ECO:0000256" key="1">
    <source>
        <dbReference type="ARBA" id="ARBA00009630"/>
    </source>
</evidence>
<dbReference type="PANTHER" id="PTHR45694">
    <property type="entry name" value="GLUTAREDOXIN 2"/>
    <property type="match status" value="1"/>
</dbReference>
<gene>
    <name evidence="4" type="ORF">B0H64DRAFT_86359</name>
</gene>
<comment type="caution">
    <text evidence="4">The sequence shown here is derived from an EMBL/GenBank/DDBJ whole genome shotgun (WGS) entry which is preliminary data.</text>
</comment>
<dbReference type="InterPro" id="IPR002109">
    <property type="entry name" value="Glutaredoxin"/>
</dbReference>
<dbReference type="FunFam" id="3.40.30.10:FF:000093">
    <property type="entry name" value="Glutaredoxin 2"/>
    <property type="match status" value="1"/>
</dbReference>
<dbReference type="EMBL" id="JAUEPN010000002">
    <property type="protein sequence ID" value="KAK3298969.1"/>
    <property type="molecule type" value="Genomic_DNA"/>
</dbReference>
<reference evidence="4" key="2">
    <citation type="submission" date="2023-06" db="EMBL/GenBank/DDBJ databases">
        <authorList>
            <consortium name="Lawrence Berkeley National Laboratory"/>
            <person name="Haridas S."/>
            <person name="Hensen N."/>
            <person name="Bonometti L."/>
            <person name="Westerberg I."/>
            <person name="Brannstrom I.O."/>
            <person name="Guillou S."/>
            <person name="Cros-Aarteil S."/>
            <person name="Calhoun S."/>
            <person name="Kuo A."/>
            <person name="Mondo S."/>
            <person name="Pangilinan J."/>
            <person name="Riley R."/>
            <person name="Labutti K."/>
            <person name="Andreopoulos B."/>
            <person name="Lipzen A."/>
            <person name="Chen C."/>
            <person name="Yanf M."/>
            <person name="Daum C."/>
            <person name="Ng V."/>
            <person name="Clum A."/>
            <person name="Steindorff A."/>
            <person name="Ohm R."/>
            <person name="Martin F."/>
            <person name="Silar P."/>
            <person name="Natvig D."/>
            <person name="Lalanne C."/>
            <person name="Gautier V."/>
            <person name="Ament-Velasquez S.L."/>
            <person name="Kruys A."/>
            <person name="Hutchinson M.I."/>
            <person name="Powell A.J."/>
            <person name="Barry K."/>
            <person name="Miller A.N."/>
            <person name="Grigoriev I.V."/>
            <person name="Debuchy R."/>
            <person name="Gladieux P."/>
            <person name="Thoren M.H."/>
            <person name="Johannesson H."/>
        </authorList>
    </citation>
    <scope>NUCLEOTIDE SEQUENCE</scope>
    <source>
        <strain evidence="4">CBS 168.71</strain>
    </source>
</reference>
<accession>A0AAE0LW82</accession>
<dbReference type="CDD" id="cd03419">
    <property type="entry name" value="GRX_GRXh_1_2_like"/>
    <property type="match status" value="1"/>
</dbReference>
<protein>
    <submittedName>
        <fullName evidence="4">Thioredoxin-like protein</fullName>
    </submittedName>
</protein>
<dbReference type="GO" id="GO:0000324">
    <property type="term" value="C:fungal-type vacuole"/>
    <property type="evidence" value="ECO:0007669"/>
    <property type="project" value="TreeGrafter"/>
</dbReference>
<dbReference type="GO" id="GO:0005801">
    <property type="term" value="C:cis-Golgi network"/>
    <property type="evidence" value="ECO:0007669"/>
    <property type="project" value="UniProtKB-ARBA"/>
</dbReference>
<evidence type="ECO:0000313" key="5">
    <source>
        <dbReference type="Proteomes" id="UP001278766"/>
    </source>
</evidence>
<dbReference type="PROSITE" id="PS51354">
    <property type="entry name" value="GLUTAREDOXIN_2"/>
    <property type="match status" value="1"/>
</dbReference>
<dbReference type="GO" id="GO:0034599">
    <property type="term" value="P:cellular response to oxidative stress"/>
    <property type="evidence" value="ECO:0007669"/>
    <property type="project" value="TreeGrafter"/>
</dbReference>
<dbReference type="InterPro" id="IPR014025">
    <property type="entry name" value="Glutaredoxin_subgr"/>
</dbReference>
<dbReference type="Gene3D" id="3.40.30.10">
    <property type="entry name" value="Glutaredoxin"/>
    <property type="match status" value="1"/>
</dbReference>
<proteinExistence type="inferred from homology"/>
<dbReference type="GO" id="GO:0004362">
    <property type="term" value="F:glutathione-disulfide reductase (NADPH) activity"/>
    <property type="evidence" value="ECO:0007669"/>
    <property type="project" value="UniProtKB-ARBA"/>
</dbReference>
<keyword evidence="5" id="KW-1185">Reference proteome</keyword>
<dbReference type="InterPro" id="IPR036249">
    <property type="entry name" value="Thioredoxin-like_sf"/>
</dbReference>
<feature type="domain" description="Glutaredoxin" evidence="3">
    <location>
        <begin position="167"/>
        <end position="232"/>
    </location>
</feature>
<reference evidence="4" key="1">
    <citation type="journal article" date="2023" name="Mol. Phylogenet. Evol.">
        <title>Genome-scale phylogeny and comparative genomics of the fungal order Sordariales.</title>
        <authorList>
            <person name="Hensen N."/>
            <person name="Bonometti L."/>
            <person name="Westerberg I."/>
            <person name="Brannstrom I.O."/>
            <person name="Guillou S."/>
            <person name="Cros-Aarteil S."/>
            <person name="Calhoun S."/>
            <person name="Haridas S."/>
            <person name="Kuo A."/>
            <person name="Mondo S."/>
            <person name="Pangilinan J."/>
            <person name="Riley R."/>
            <person name="LaButti K."/>
            <person name="Andreopoulos B."/>
            <person name="Lipzen A."/>
            <person name="Chen C."/>
            <person name="Yan M."/>
            <person name="Daum C."/>
            <person name="Ng V."/>
            <person name="Clum A."/>
            <person name="Steindorff A."/>
            <person name="Ohm R.A."/>
            <person name="Martin F."/>
            <person name="Silar P."/>
            <person name="Natvig D.O."/>
            <person name="Lalanne C."/>
            <person name="Gautier V."/>
            <person name="Ament-Velasquez S.L."/>
            <person name="Kruys A."/>
            <person name="Hutchinson M.I."/>
            <person name="Powell A.J."/>
            <person name="Barry K."/>
            <person name="Miller A.N."/>
            <person name="Grigoriev I.V."/>
            <person name="Debuchy R."/>
            <person name="Gladieux P."/>
            <person name="Hiltunen Thoren M."/>
            <person name="Johannesson H."/>
        </authorList>
    </citation>
    <scope>NUCLEOTIDE SEQUENCE</scope>
    <source>
        <strain evidence="4">CBS 168.71</strain>
    </source>
</reference>
<name>A0AAE0LW82_9PEZI</name>
<dbReference type="AlphaFoldDB" id="A0AAE0LW82"/>
<evidence type="ECO:0000259" key="3">
    <source>
        <dbReference type="Pfam" id="PF00462"/>
    </source>
</evidence>
<organism evidence="4 5">
    <name type="scientific">Chaetomium fimeti</name>
    <dbReference type="NCBI Taxonomy" id="1854472"/>
    <lineage>
        <taxon>Eukaryota</taxon>
        <taxon>Fungi</taxon>
        <taxon>Dikarya</taxon>
        <taxon>Ascomycota</taxon>
        <taxon>Pezizomycotina</taxon>
        <taxon>Sordariomycetes</taxon>
        <taxon>Sordariomycetidae</taxon>
        <taxon>Sordariales</taxon>
        <taxon>Chaetomiaceae</taxon>
        <taxon>Chaetomium</taxon>
    </lineage>
</organism>
<evidence type="ECO:0000256" key="2">
    <source>
        <dbReference type="SAM" id="MobiDB-lite"/>
    </source>
</evidence>